<dbReference type="SMART" id="SM00886">
    <property type="entry name" value="Dabb"/>
    <property type="match status" value="1"/>
</dbReference>
<evidence type="ECO:0000259" key="1">
    <source>
        <dbReference type="PROSITE" id="PS51502"/>
    </source>
</evidence>
<evidence type="ECO:0000313" key="3">
    <source>
        <dbReference type="Proteomes" id="UP001321486"/>
    </source>
</evidence>
<dbReference type="InterPro" id="IPR013097">
    <property type="entry name" value="Dabb"/>
</dbReference>
<evidence type="ECO:0000313" key="2">
    <source>
        <dbReference type="EMBL" id="BDZ50973.1"/>
    </source>
</evidence>
<sequence length="149" mass="16231">MGKGRRAVQTDSMSDLASELARVGVARFTAPEYAPGNVVHVVLFRFRPEVDQRAKDEVEHRFRRLQSEPDAERGAYILSIEAGTQASGEGAGGGFELGFVVRFASEGDRNYYVGAPVQTDPALFDPAHAAFKEFVGPLIANVLVYDIVD</sequence>
<dbReference type="Proteomes" id="UP001321486">
    <property type="component" value="Chromosome"/>
</dbReference>
<dbReference type="Pfam" id="PF07876">
    <property type="entry name" value="Dabb"/>
    <property type="match status" value="1"/>
</dbReference>
<protein>
    <recommendedName>
        <fullName evidence="1">Stress-response A/B barrel domain-containing protein</fullName>
    </recommendedName>
</protein>
<organism evidence="2 3">
    <name type="scientific">Frondihabitans sucicola</name>
    <dbReference type="NCBI Taxonomy" id="1268041"/>
    <lineage>
        <taxon>Bacteria</taxon>
        <taxon>Bacillati</taxon>
        <taxon>Actinomycetota</taxon>
        <taxon>Actinomycetes</taxon>
        <taxon>Micrococcales</taxon>
        <taxon>Microbacteriaceae</taxon>
        <taxon>Frondihabitans</taxon>
    </lineage>
</organism>
<dbReference type="Gene3D" id="3.30.70.100">
    <property type="match status" value="1"/>
</dbReference>
<name>A0ABM8GR81_9MICO</name>
<keyword evidence="3" id="KW-1185">Reference proteome</keyword>
<proteinExistence type="predicted"/>
<dbReference type="PROSITE" id="PS51502">
    <property type="entry name" value="S_R_A_B_BARREL"/>
    <property type="match status" value="1"/>
</dbReference>
<accession>A0ABM8GR81</accession>
<dbReference type="SUPFAM" id="SSF54909">
    <property type="entry name" value="Dimeric alpha+beta barrel"/>
    <property type="match status" value="1"/>
</dbReference>
<reference evidence="3" key="1">
    <citation type="journal article" date="2019" name="Int. J. Syst. Evol. Microbiol.">
        <title>The Global Catalogue of Microorganisms (GCM) 10K type strain sequencing project: providing services to taxonomists for standard genome sequencing and annotation.</title>
        <authorList>
            <consortium name="The Broad Institute Genomics Platform"/>
            <consortium name="The Broad Institute Genome Sequencing Center for Infectious Disease"/>
            <person name="Wu L."/>
            <person name="Ma J."/>
        </authorList>
    </citation>
    <scope>NUCLEOTIDE SEQUENCE [LARGE SCALE GENOMIC DNA]</scope>
    <source>
        <strain evidence="3">NBRC 108728</strain>
    </source>
</reference>
<dbReference type="InterPro" id="IPR011008">
    <property type="entry name" value="Dimeric_a/b-barrel"/>
</dbReference>
<feature type="domain" description="Stress-response A/B barrel" evidence="1">
    <location>
        <begin position="38"/>
        <end position="147"/>
    </location>
</feature>
<gene>
    <name evidence="2" type="ORF">GCM10025867_32140</name>
</gene>
<dbReference type="EMBL" id="AP027732">
    <property type="protein sequence ID" value="BDZ50973.1"/>
    <property type="molecule type" value="Genomic_DNA"/>
</dbReference>